<protein>
    <recommendedName>
        <fullName evidence="2 3">Small ribosomal subunit protein bS6</fullName>
    </recommendedName>
</protein>
<dbReference type="GO" id="GO:0019843">
    <property type="term" value="F:rRNA binding"/>
    <property type="evidence" value="ECO:0007669"/>
    <property type="project" value="UniProtKB-UniRule"/>
</dbReference>
<dbReference type="GO" id="GO:0005840">
    <property type="term" value="C:ribosome"/>
    <property type="evidence" value="ECO:0007669"/>
    <property type="project" value="UniProtKB-KW"/>
</dbReference>
<dbReference type="GO" id="GO:0006412">
    <property type="term" value="P:translation"/>
    <property type="evidence" value="ECO:0007669"/>
    <property type="project" value="UniProtKB-UniRule"/>
</dbReference>
<dbReference type="InterPro" id="IPR035980">
    <property type="entry name" value="Ribosomal_bS6_sf"/>
</dbReference>
<dbReference type="STRING" id="1802056.A2954_02995"/>
<keyword evidence="3" id="KW-0694">RNA-binding</keyword>
<evidence type="ECO:0000313" key="4">
    <source>
        <dbReference type="EMBL" id="OGK40344.1"/>
    </source>
</evidence>
<dbReference type="EMBL" id="MGAG01000026">
    <property type="protein sequence ID" value="OGK40344.1"/>
    <property type="molecule type" value="Genomic_DNA"/>
</dbReference>
<dbReference type="Pfam" id="PF01250">
    <property type="entry name" value="Ribosomal_S6"/>
    <property type="match status" value="1"/>
</dbReference>
<evidence type="ECO:0000313" key="5">
    <source>
        <dbReference type="Proteomes" id="UP000177698"/>
    </source>
</evidence>
<dbReference type="InterPro" id="IPR014717">
    <property type="entry name" value="Transl_elong_EF1B/ribsomal_bS6"/>
</dbReference>
<reference evidence="4 5" key="1">
    <citation type="journal article" date="2016" name="Nat. Commun.">
        <title>Thousands of microbial genomes shed light on interconnected biogeochemical processes in an aquifer system.</title>
        <authorList>
            <person name="Anantharaman K."/>
            <person name="Brown C.T."/>
            <person name="Hug L.A."/>
            <person name="Sharon I."/>
            <person name="Castelle C.J."/>
            <person name="Probst A.J."/>
            <person name="Thomas B.C."/>
            <person name="Singh A."/>
            <person name="Wilkins M.J."/>
            <person name="Karaoz U."/>
            <person name="Brodie E.L."/>
            <person name="Williams K.H."/>
            <person name="Hubbard S.S."/>
            <person name="Banfield J.F."/>
        </authorList>
    </citation>
    <scope>NUCLEOTIDE SEQUENCE [LARGE SCALE GENOMIC DNA]</scope>
</reference>
<evidence type="ECO:0000256" key="1">
    <source>
        <dbReference type="ARBA" id="ARBA00009512"/>
    </source>
</evidence>
<sequence>MIKYELTLLIPEEAEIINLKELIVLLKGKIEKADEWGKRTLEYPIKKNLNAYYFHLLIEIDQKNIGELKKRLNFNDKVIRYLLLKI</sequence>
<dbReference type="Gene3D" id="3.30.70.60">
    <property type="match status" value="1"/>
</dbReference>
<dbReference type="HAMAP" id="MF_00360">
    <property type="entry name" value="Ribosomal_bS6"/>
    <property type="match status" value="1"/>
</dbReference>
<dbReference type="CDD" id="cd00473">
    <property type="entry name" value="bS6"/>
    <property type="match status" value="1"/>
</dbReference>
<dbReference type="SUPFAM" id="SSF54995">
    <property type="entry name" value="Ribosomal protein S6"/>
    <property type="match status" value="1"/>
</dbReference>
<evidence type="ECO:0000256" key="2">
    <source>
        <dbReference type="ARBA" id="ARBA00035294"/>
    </source>
</evidence>
<accession>A0A1F7IAF7</accession>
<dbReference type="GO" id="GO:0003735">
    <property type="term" value="F:structural constituent of ribosome"/>
    <property type="evidence" value="ECO:0007669"/>
    <property type="project" value="InterPro"/>
</dbReference>
<gene>
    <name evidence="3" type="primary">rpsF</name>
    <name evidence="4" type="ORF">A2954_02995</name>
</gene>
<evidence type="ECO:0000256" key="3">
    <source>
        <dbReference type="HAMAP-Rule" id="MF_00360"/>
    </source>
</evidence>
<organism evidence="4 5">
    <name type="scientific">Candidatus Roizmanbacteria bacterium RIFCSPLOWO2_01_FULL_37_12</name>
    <dbReference type="NCBI Taxonomy" id="1802056"/>
    <lineage>
        <taxon>Bacteria</taxon>
        <taxon>Candidatus Roizmaniibacteriota</taxon>
    </lineage>
</organism>
<comment type="caution">
    <text evidence="4">The sequence shown here is derived from an EMBL/GenBank/DDBJ whole genome shotgun (WGS) entry which is preliminary data.</text>
</comment>
<name>A0A1F7IAF7_9BACT</name>
<comment type="function">
    <text evidence="3">Binds together with bS18 to 16S ribosomal RNA.</text>
</comment>
<comment type="similarity">
    <text evidence="1 3">Belongs to the bacterial ribosomal protein bS6 family.</text>
</comment>
<keyword evidence="3 4" id="KW-0689">Ribosomal protein</keyword>
<dbReference type="Proteomes" id="UP000177698">
    <property type="component" value="Unassembled WGS sequence"/>
</dbReference>
<dbReference type="NCBIfam" id="TIGR00166">
    <property type="entry name" value="S6"/>
    <property type="match status" value="1"/>
</dbReference>
<dbReference type="InterPro" id="IPR000529">
    <property type="entry name" value="Ribosomal_bS6"/>
</dbReference>
<keyword evidence="3" id="KW-0687">Ribonucleoprotein</keyword>
<keyword evidence="3" id="KW-0699">rRNA-binding</keyword>
<dbReference type="InterPro" id="IPR020814">
    <property type="entry name" value="Ribosomal_S6_plastid/chlpt"/>
</dbReference>
<dbReference type="GO" id="GO:1990904">
    <property type="term" value="C:ribonucleoprotein complex"/>
    <property type="evidence" value="ECO:0007669"/>
    <property type="project" value="UniProtKB-KW"/>
</dbReference>
<proteinExistence type="inferred from homology"/>
<dbReference type="AlphaFoldDB" id="A0A1F7IAF7"/>